<protein>
    <submittedName>
        <fullName evidence="3">Uncharacterized protein</fullName>
    </submittedName>
</protein>
<reference evidence="3 4" key="1">
    <citation type="submission" date="2021-02" db="EMBL/GenBank/DDBJ databases">
        <title>Leishmania (Mundinia) enrietti genome sequencing and assembly.</title>
        <authorList>
            <person name="Almutairi H."/>
            <person name="Gatherer D."/>
        </authorList>
    </citation>
    <scope>NUCLEOTIDE SEQUENCE [LARGE SCALE GENOMIC DNA]</scope>
    <source>
        <strain evidence="3">CUR178</strain>
    </source>
</reference>
<dbReference type="OrthoDB" id="265320at2759"/>
<organism evidence="3 4">
    <name type="scientific">Leishmania enriettii</name>
    <dbReference type="NCBI Taxonomy" id="5663"/>
    <lineage>
        <taxon>Eukaryota</taxon>
        <taxon>Discoba</taxon>
        <taxon>Euglenozoa</taxon>
        <taxon>Kinetoplastea</taxon>
        <taxon>Metakinetoplastina</taxon>
        <taxon>Trypanosomatida</taxon>
        <taxon>Trypanosomatidae</taxon>
        <taxon>Leishmaniinae</taxon>
        <taxon>Leishmania</taxon>
    </lineage>
</organism>
<keyword evidence="2" id="KW-0812">Transmembrane</keyword>
<proteinExistence type="predicted"/>
<name>A0A836KM88_LEIEN</name>
<keyword evidence="2" id="KW-0472">Membrane</keyword>
<evidence type="ECO:0000256" key="1">
    <source>
        <dbReference type="SAM" id="Coils"/>
    </source>
</evidence>
<dbReference type="AlphaFoldDB" id="A0A836KM88"/>
<feature type="coiled-coil region" evidence="1">
    <location>
        <begin position="371"/>
        <end position="426"/>
    </location>
</feature>
<evidence type="ECO:0000256" key="2">
    <source>
        <dbReference type="SAM" id="Phobius"/>
    </source>
</evidence>
<dbReference type="EMBL" id="JAFHKP010000032">
    <property type="protein sequence ID" value="KAG5470918.1"/>
    <property type="molecule type" value="Genomic_DNA"/>
</dbReference>
<dbReference type="GeneID" id="94169495"/>
<dbReference type="Proteomes" id="UP000674179">
    <property type="component" value="Chromosome 32"/>
</dbReference>
<sequence>MNSLLQTFRNVVELGEEESRGAMAPLQSGSLHEQSDPAVLRQLISTLSQKLTRQVQSYEELREEIISLEKELARVRLRFVAARKLWACTNESLELSIQNLVEQKLFGAASTASQMAENASGSSSGTASPTPANASLLHSTYVASLREQIRELKEIVMRSSEERSLVQGEKQYVEAQRVLRANGVSDSHLNDEVRAALHMLVAYWSGERASYEAVIENLELNAAKHAEREALLSDCVKQEQQRSAEATAGISSAEFEELRRLRDELSKWRRGERAAAESVPVNSNRSWDTMSPVSIIATLQSASADVNRASPVPHDGTNANPLAPLAYAGAKDGTGAPLKLDIALGTETSDGALIEKLERLHRDCSARDDALDDLYRDNRSLQEALQRTESRVRASEAELQRREKQMKELAERLSREQQRVRQMEDENRRGAINEGKLHEQVLQLRRALSSAVVGQAPFYDEKELSAGVAIPLVAQGRAKQLYRVSTLEHSATHEKAAAWEGWAQEAARWAKGFKGVAITSFAPQARNGTSTAHARASGVSRRNSRALTTLSGILAILVLAYMLFTLVDSTRAARRSREAA</sequence>
<feature type="coiled-coil region" evidence="1">
    <location>
        <begin position="44"/>
        <end position="78"/>
    </location>
</feature>
<comment type="caution">
    <text evidence="3">The sequence shown here is derived from an EMBL/GenBank/DDBJ whole genome shotgun (WGS) entry which is preliminary data.</text>
</comment>
<dbReference type="KEGG" id="lenr:94169495"/>
<dbReference type="RefSeq" id="XP_067690088.1">
    <property type="nucleotide sequence ID" value="XM_067833985.1"/>
</dbReference>
<evidence type="ECO:0000313" key="4">
    <source>
        <dbReference type="Proteomes" id="UP000674179"/>
    </source>
</evidence>
<keyword evidence="2" id="KW-1133">Transmembrane helix</keyword>
<keyword evidence="1" id="KW-0175">Coiled coil</keyword>
<evidence type="ECO:0000313" key="3">
    <source>
        <dbReference type="EMBL" id="KAG5470918.1"/>
    </source>
</evidence>
<gene>
    <name evidence="3" type="ORF">CUR178_02224</name>
</gene>
<feature type="transmembrane region" description="Helical" evidence="2">
    <location>
        <begin position="546"/>
        <end position="567"/>
    </location>
</feature>
<accession>A0A836KM88</accession>
<keyword evidence="4" id="KW-1185">Reference proteome</keyword>